<sequence>MVLSWLINNHDKQQKWAAGPFLCIKAAKTQLKMAFWL</sequence>
<name>V5Z4M5_9GAMM</name>
<dbReference type="STRING" id="1161919.EPIR_0911"/>
<evidence type="ECO:0000313" key="1">
    <source>
        <dbReference type="EMBL" id="CCG86276.1"/>
    </source>
</evidence>
<protein>
    <submittedName>
        <fullName evidence="1">Uncharacterized protein</fullName>
    </submittedName>
</protein>
<dbReference type="AlphaFoldDB" id="V5Z4M5"/>
<proteinExistence type="predicted"/>
<reference evidence="1 2" key="1">
    <citation type="journal article" date="2013" name="Syst. Appl. Microbiol.">
        <title>Phylogenetic position and virulence apparatus of the pear flower necrosis pathogen Erwinia piriflorinigrans CFBP 5888T as assessed by comparative genomics.</title>
        <authorList>
            <person name="Smits T.H."/>
            <person name="Rezzonico F."/>
            <person name="Lopez M.M."/>
            <person name="Blom J."/>
            <person name="Goesmann A."/>
            <person name="Frey J.E."/>
            <person name="Duffy B."/>
        </authorList>
    </citation>
    <scope>NUCLEOTIDE SEQUENCE [LARGE SCALE GENOMIC DNA]</scope>
    <source>
        <strain evidence="2">CFBP5888</strain>
    </source>
</reference>
<organism evidence="1 2">
    <name type="scientific">Erwinia piriflorinigrans CFBP 5888</name>
    <dbReference type="NCBI Taxonomy" id="1161919"/>
    <lineage>
        <taxon>Bacteria</taxon>
        <taxon>Pseudomonadati</taxon>
        <taxon>Pseudomonadota</taxon>
        <taxon>Gammaproteobacteria</taxon>
        <taxon>Enterobacterales</taxon>
        <taxon>Erwiniaceae</taxon>
        <taxon>Erwinia</taxon>
    </lineage>
</organism>
<dbReference type="Proteomes" id="UP000018217">
    <property type="component" value="Unassembled WGS sequence"/>
</dbReference>
<gene>
    <name evidence="1" type="ORF">EPIR_0911</name>
</gene>
<evidence type="ECO:0000313" key="2">
    <source>
        <dbReference type="Proteomes" id="UP000018217"/>
    </source>
</evidence>
<accession>V5Z4M5</accession>
<comment type="caution">
    <text evidence="1">The sequence shown here is derived from an EMBL/GenBank/DDBJ whole genome shotgun (WGS) entry which is preliminary data.</text>
</comment>
<dbReference type="EMBL" id="CAHS01000012">
    <property type="protein sequence ID" value="CCG86276.1"/>
    <property type="molecule type" value="Genomic_DNA"/>
</dbReference>
<keyword evidence="2" id="KW-1185">Reference proteome</keyword>